<accession>A0AAV9ZCT8</accession>
<keyword evidence="4" id="KW-1185">Reference proteome</keyword>
<dbReference type="InterPro" id="IPR045338">
    <property type="entry name" value="DUF6535"/>
</dbReference>
<name>A0AAV9ZCT8_9AGAR</name>
<feature type="transmembrane region" description="Helical" evidence="1">
    <location>
        <begin position="79"/>
        <end position="101"/>
    </location>
</feature>
<dbReference type="Proteomes" id="UP001362999">
    <property type="component" value="Unassembled WGS sequence"/>
</dbReference>
<organism evidence="3 4">
    <name type="scientific">Favolaschia claudopus</name>
    <dbReference type="NCBI Taxonomy" id="2862362"/>
    <lineage>
        <taxon>Eukaryota</taxon>
        <taxon>Fungi</taxon>
        <taxon>Dikarya</taxon>
        <taxon>Basidiomycota</taxon>
        <taxon>Agaricomycotina</taxon>
        <taxon>Agaricomycetes</taxon>
        <taxon>Agaricomycetidae</taxon>
        <taxon>Agaricales</taxon>
        <taxon>Marasmiineae</taxon>
        <taxon>Mycenaceae</taxon>
        <taxon>Favolaschia</taxon>
    </lineage>
</organism>
<feature type="domain" description="DUF6535" evidence="2">
    <location>
        <begin position="23"/>
        <end position="164"/>
    </location>
</feature>
<evidence type="ECO:0000313" key="3">
    <source>
        <dbReference type="EMBL" id="KAK6977668.1"/>
    </source>
</evidence>
<keyword evidence="1" id="KW-0472">Membrane</keyword>
<evidence type="ECO:0000256" key="1">
    <source>
        <dbReference type="SAM" id="Phobius"/>
    </source>
</evidence>
<feature type="transmembrane region" description="Helical" evidence="1">
    <location>
        <begin position="170"/>
        <end position="195"/>
    </location>
</feature>
<gene>
    <name evidence="3" type="ORF">R3P38DRAFT_3471940</name>
</gene>
<protein>
    <recommendedName>
        <fullName evidence="2">DUF6535 domain-containing protein</fullName>
    </recommendedName>
</protein>
<evidence type="ECO:0000259" key="2">
    <source>
        <dbReference type="Pfam" id="PF20153"/>
    </source>
</evidence>
<reference evidence="3 4" key="1">
    <citation type="journal article" date="2024" name="J Genomics">
        <title>Draft genome sequencing and assembly of Favolaschia claudopus CIRM-BRFM 2984 isolated from oak limbs.</title>
        <authorList>
            <person name="Navarro D."/>
            <person name="Drula E."/>
            <person name="Chaduli D."/>
            <person name="Cazenave R."/>
            <person name="Ahrendt S."/>
            <person name="Wang J."/>
            <person name="Lipzen A."/>
            <person name="Daum C."/>
            <person name="Barry K."/>
            <person name="Grigoriev I.V."/>
            <person name="Favel A."/>
            <person name="Rosso M.N."/>
            <person name="Martin F."/>
        </authorList>
    </citation>
    <scope>NUCLEOTIDE SEQUENCE [LARGE SCALE GENOMIC DNA]</scope>
    <source>
        <strain evidence="3 4">CIRM-BRFM 2984</strain>
    </source>
</reference>
<dbReference type="EMBL" id="JAWWNJ010000166">
    <property type="protein sequence ID" value="KAK6977668.1"/>
    <property type="molecule type" value="Genomic_DNA"/>
</dbReference>
<keyword evidence="1" id="KW-0812">Transmembrane</keyword>
<evidence type="ECO:0000313" key="4">
    <source>
        <dbReference type="Proteomes" id="UP001362999"/>
    </source>
</evidence>
<dbReference type="AlphaFoldDB" id="A0AAV9ZCT8"/>
<feature type="transmembrane region" description="Helical" evidence="1">
    <location>
        <begin position="143"/>
        <end position="164"/>
    </location>
</feature>
<keyword evidence="1" id="KW-1133">Transmembrane helix</keyword>
<comment type="caution">
    <text evidence="3">The sequence shown here is derived from an EMBL/GenBank/DDBJ whole genome shotgun (WGS) entry which is preliminary data.</text>
</comment>
<dbReference type="Pfam" id="PF20153">
    <property type="entry name" value="DUF6535"/>
    <property type="match status" value="1"/>
</dbReference>
<feature type="transmembrane region" description="Helical" evidence="1">
    <location>
        <begin position="49"/>
        <end position="67"/>
    </location>
</feature>
<sequence length="757" mass="86317">MSKAIADLKPKPPATTDKKTAFWNGYMTLANEYDKEFLQKYGTDLDTSLIFAGLFSAVASAFIIQIQPEFESAPHPLTVIAQSLLYISLGSTLLASLLAVLGKQWLMYYSAAGEQGTIERRGLERQRKLDGLIKWRFELIMQAFPLCLQFGLFLFAAALSVYLWRIHQVLAGIVIGITAGGAIAYFALLATAIFFKDSPFQTPLVPFLRTMVFSIIFKLRHIKQLFSPSFHQSEDFLPRFAFTLDSDPSAGPAPLFKKPIPSPENSGVSWVLEYSTDLTLLAQAADMSVDVQWPVNMDLTLKVHVLRQMFLGCFEYHMINDCYVLDRLRSGMDARATQFGRAYITMQCFREAQNLVPAELFSFIFVLIPENYISTELDTIFSFSHEYGASHASHLTGIPSQPWLLRTFHLQCKSIQFRNTITYLKYLVAKLDSNTSLTCSSFSEYLFVVYFCLVDANITTNDTRVVDKSAYEVLLYEKILKSLLSKLESEQIDMQLIADILKLTLQLARNCKDHREWEKQYLERQKLGYEFCQALPQTDGWTQVICTPGLLSSKMQWYSPSSHPDAESWIYRALGTIPSPINEQGESEGEIINAHNSLLCALYNNKIPPSKDNLELLIKLLSLPGHVSLHSVWLMLQENVHDWYTDLDFGAKLRSHSMLGLLSAAIIHHWTSVCHYEGVKRYIDLAYLLSPLPEWQPHIQQEICCWIIMFQFINSEQRYLEKYIAVFKAIWAPSQSTFGHNHCVLDKSGPSEYRSFR</sequence>
<proteinExistence type="predicted"/>